<protein>
    <recommendedName>
        <fullName evidence="12 13">DNA primase</fullName>
        <ecNumber evidence="12">2.7.7.101</ecNumber>
    </recommendedName>
</protein>
<dbReference type="GO" id="GO:0005737">
    <property type="term" value="C:cytoplasm"/>
    <property type="evidence" value="ECO:0007669"/>
    <property type="project" value="TreeGrafter"/>
</dbReference>
<dbReference type="InterPro" id="IPR037068">
    <property type="entry name" value="DNA_primase_core_N_sf"/>
</dbReference>
<dbReference type="InterPro" id="IPR050219">
    <property type="entry name" value="DnaG_primase"/>
</dbReference>
<dbReference type="InterPro" id="IPR013173">
    <property type="entry name" value="DNA_primase_DnaG_DnaB-bd_dom"/>
</dbReference>
<evidence type="ECO:0000256" key="11">
    <source>
        <dbReference type="ARBA" id="ARBA00023163"/>
    </source>
</evidence>
<keyword evidence="18" id="KW-1185">Reference proteome</keyword>
<evidence type="ECO:0000256" key="15">
    <source>
        <dbReference type="SAM" id="MobiDB-lite"/>
    </source>
</evidence>
<keyword evidence="3 12" id="KW-0808">Transferase</keyword>
<dbReference type="InterPro" id="IPR036977">
    <property type="entry name" value="DNA_primase_Znf_CHC2"/>
</dbReference>
<comment type="function">
    <text evidence="12 13">RNA polymerase that catalyzes the synthesis of short RNA molecules used as primers for DNA polymerase during DNA replication.</text>
</comment>
<evidence type="ECO:0000256" key="7">
    <source>
        <dbReference type="ARBA" id="ARBA00022771"/>
    </source>
</evidence>
<keyword evidence="2 12" id="KW-0639">Primosome</keyword>
<dbReference type="SMART" id="SM00493">
    <property type="entry name" value="TOPRIM"/>
    <property type="match status" value="1"/>
</dbReference>
<keyword evidence="7 12" id="KW-0863">Zinc-finger</keyword>
<dbReference type="EMBL" id="FMCV01000020">
    <property type="protein sequence ID" value="SCF36549.1"/>
    <property type="molecule type" value="Genomic_DNA"/>
</dbReference>
<dbReference type="PANTHER" id="PTHR30313">
    <property type="entry name" value="DNA PRIMASE"/>
    <property type="match status" value="1"/>
</dbReference>
<keyword evidence="9" id="KW-0460">Magnesium</keyword>
<dbReference type="Proteomes" id="UP000198551">
    <property type="component" value="Unassembled WGS sequence"/>
</dbReference>
<dbReference type="PIRSF" id="PIRSF002811">
    <property type="entry name" value="DnaG"/>
    <property type="match status" value="1"/>
</dbReference>
<accession>A0A1C4ZUF6</accession>
<dbReference type="GO" id="GO:1990077">
    <property type="term" value="C:primosome complex"/>
    <property type="evidence" value="ECO:0007669"/>
    <property type="project" value="UniProtKB-KW"/>
</dbReference>
<keyword evidence="8 12" id="KW-0862">Zinc</keyword>
<dbReference type="GO" id="GO:0006269">
    <property type="term" value="P:DNA replication, synthesis of primer"/>
    <property type="evidence" value="ECO:0007669"/>
    <property type="project" value="UniProtKB-UniRule"/>
</dbReference>
<evidence type="ECO:0000256" key="1">
    <source>
        <dbReference type="ARBA" id="ARBA00022478"/>
    </source>
</evidence>
<dbReference type="Pfam" id="PF08275">
    <property type="entry name" value="DNAG_N"/>
    <property type="match status" value="1"/>
</dbReference>
<dbReference type="CDD" id="cd03364">
    <property type="entry name" value="TOPRIM_DnaG_primases"/>
    <property type="match status" value="1"/>
</dbReference>
<dbReference type="InterPro" id="IPR019475">
    <property type="entry name" value="DNA_primase_DnaB-bd"/>
</dbReference>
<evidence type="ECO:0000256" key="13">
    <source>
        <dbReference type="PIRNR" id="PIRNR002811"/>
    </source>
</evidence>
<comment type="domain">
    <text evidence="12">Contains an N-terminal zinc-binding domain, a central core domain that contains the primase activity, and a C-terminal DnaB-binding domain.</text>
</comment>
<comment type="cofactor">
    <cofactor evidence="12 13 14">
        <name>Zn(2+)</name>
        <dbReference type="ChEBI" id="CHEBI:29105"/>
    </cofactor>
    <text evidence="12 13 14">Binds 1 zinc ion per monomer.</text>
</comment>
<comment type="subunit">
    <text evidence="12">Monomer. Interacts with DnaB.</text>
</comment>
<evidence type="ECO:0000256" key="12">
    <source>
        <dbReference type="HAMAP-Rule" id="MF_00974"/>
    </source>
</evidence>
<dbReference type="NCBIfam" id="TIGR01391">
    <property type="entry name" value="dnaG"/>
    <property type="match status" value="1"/>
</dbReference>
<dbReference type="Pfam" id="PF10410">
    <property type="entry name" value="DnaB_bind"/>
    <property type="match status" value="1"/>
</dbReference>
<dbReference type="SMART" id="SM00766">
    <property type="entry name" value="DnaG_DnaB_bind"/>
    <property type="match status" value="1"/>
</dbReference>
<dbReference type="InterPro" id="IPR002694">
    <property type="entry name" value="Znf_CHC2"/>
</dbReference>
<dbReference type="HAMAP" id="MF_00974">
    <property type="entry name" value="DNA_primase_DnaG"/>
    <property type="match status" value="1"/>
</dbReference>
<evidence type="ECO:0000259" key="16">
    <source>
        <dbReference type="PROSITE" id="PS50880"/>
    </source>
</evidence>
<evidence type="ECO:0000313" key="18">
    <source>
        <dbReference type="Proteomes" id="UP000198551"/>
    </source>
</evidence>
<dbReference type="FunFam" id="3.90.580.10:FF:000001">
    <property type="entry name" value="DNA primase"/>
    <property type="match status" value="1"/>
</dbReference>
<evidence type="ECO:0000256" key="10">
    <source>
        <dbReference type="ARBA" id="ARBA00023125"/>
    </source>
</evidence>
<dbReference type="Pfam" id="PF01807">
    <property type="entry name" value="Zn_ribbon_DnaG"/>
    <property type="match status" value="1"/>
</dbReference>
<evidence type="ECO:0000313" key="17">
    <source>
        <dbReference type="EMBL" id="SCF36549.1"/>
    </source>
</evidence>
<dbReference type="PANTHER" id="PTHR30313:SF2">
    <property type="entry name" value="DNA PRIMASE"/>
    <property type="match status" value="1"/>
</dbReference>
<organism evidence="17 18">
    <name type="scientific">Micromonospora marina</name>
    <dbReference type="NCBI Taxonomy" id="307120"/>
    <lineage>
        <taxon>Bacteria</taxon>
        <taxon>Bacillati</taxon>
        <taxon>Actinomycetota</taxon>
        <taxon>Actinomycetes</taxon>
        <taxon>Micromonosporales</taxon>
        <taxon>Micromonosporaceae</taxon>
        <taxon>Micromonospora</taxon>
    </lineage>
</organism>
<feature type="domain" description="Toprim" evidence="16">
    <location>
        <begin position="292"/>
        <end position="378"/>
    </location>
</feature>
<dbReference type="InterPro" id="IPR034151">
    <property type="entry name" value="TOPRIM_DnaG_bac"/>
</dbReference>
<feature type="compositionally biased region" description="Low complexity" evidence="15">
    <location>
        <begin position="474"/>
        <end position="489"/>
    </location>
</feature>
<comment type="similarity">
    <text evidence="12 13">Belongs to the DnaG primase family.</text>
</comment>
<evidence type="ECO:0000256" key="5">
    <source>
        <dbReference type="ARBA" id="ARBA00022705"/>
    </source>
</evidence>
<proteinExistence type="inferred from homology"/>
<evidence type="ECO:0000256" key="6">
    <source>
        <dbReference type="ARBA" id="ARBA00022723"/>
    </source>
</evidence>
<dbReference type="Gene3D" id="3.90.580.10">
    <property type="entry name" value="Zinc finger, CHC2-type domain"/>
    <property type="match status" value="1"/>
</dbReference>
<feature type="zinc finger region" description="CHC2-type" evidence="12 14">
    <location>
        <begin position="68"/>
        <end position="92"/>
    </location>
</feature>
<keyword evidence="6 12" id="KW-0479">Metal-binding</keyword>
<evidence type="ECO:0000256" key="3">
    <source>
        <dbReference type="ARBA" id="ARBA00022679"/>
    </source>
</evidence>
<dbReference type="Gene3D" id="3.90.980.10">
    <property type="entry name" value="DNA primase, catalytic core, N-terminal domain"/>
    <property type="match status" value="1"/>
</dbReference>
<keyword evidence="5 12" id="KW-0235">DNA replication</keyword>
<gene>
    <name evidence="12" type="primary">dnaG</name>
    <name evidence="17" type="ORF">GA0070215_120106</name>
</gene>
<keyword evidence="4 12" id="KW-0548">Nucleotidyltransferase</keyword>
<keyword evidence="11 12" id="KW-0804">Transcription</keyword>
<evidence type="ECO:0000256" key="2">
    <source>
        <dbReference type="ARBA" id="ARBA00022515"/>
    </source>
</evidence>
<dbReference type="SUPFAM" id="SSF56731">
    <property type="entry name" value="DNA primase core"/>
    <property type="match status" value="1"/>
</dbReference>
<dbReference type="InterPro" id="IPR030846">
    <property type="entry name" value="DnaG_bac"/>
</dbReference>
<dbReference type="Pfam" id="PF08278">
    <property type="entry name" value="DnaG_DnaB_bind"/>
    <property type="match status" value="1"/>
</dbReference>
<evidence type="ECO:0000256" key="4">
    <source>
        <dbReference type="ARBA" id="ARBA00022695"/>
    </source>
</evidence>
<keyword evidence="10 12" id="KW-0238">DNA-binding</keyword>
<evidence type="ECO:0000256" key="9">
    <source>
        <dbReference type="ARBA" id="ARBA00022842"/>
    </source>
</evidence>
<dbReference type="Gene3D" id="3.40.1360.10">
    <property type="match status" value="1"/>
</dbReference>
<sequence>MAGHTPVPPAAATSVRQGRMYAEGVAVMAGRIRDEDIALVRERTAIADVISEVVTLKSAGGGNLKGLCPFHDEKSPSFNVSPARNVFYCFGCGVGGDAIKFLMDAEHLSFVESVERLAARAGIQLRYVEDDRSAPRPRPQQGQRQRLVAAHAAAVEFYRAQLTTAGARPAREFLAGRGFDRAAAERYACGFAPDGWDLLTKHLRQQGFTHDELVTAGLSRPARSGSLIDRFRRRLMWPIRDITGDVIGFGARKLFDDDDGPKYLNTPETPIYKKSHVLYGIDQAKREIAKQGKVVVVEGYTDVMACHLADVPTAVATCGTAFGGDHISVLRRVLFDSDERAGEIIFTFDGDAAGQKAALRAFEDDQRFVGRTFIAVSPDNMDPCDLRLAKGDLAVRDLVARREPLVDFALRHVINRFDLDTVDGRVEAMRRAAPLVAKIKDREKRPEYVRKLAGDLGMEIEPVQRAVLAAGNGQPAAGAHAAPARPGVPSVDSPRSMVEREALKLALQEPVLAGPMFDAVEATDYQHPVHVAVRAAVAAAGGASGATGGAVWIERVRDACDDLAGQALVGELAVEPLRIDGEPDPRYVSITMARLQWSSVTGRIRDLKSKIQRINPVSNKDEYFALFGELLSLEQHARALREQAAGGL</sequence>
<dbReference type="SMART" id="SM00400">
    <property type="entry name" value="ZnF_CHCC"/>
    <property type="match status" value="1"/>
</dbReference>
<dbReference type="GO" id="GO:0000428">
    <property type="term" value="C:DNA-directed RNA polymerase complex"/>
    <property type="evidence" value="ECO:0007669"/>
    <property type="project" value="UniProtKB-KW"/>
</dbReference>
<evidence type="ECO:0000256" key="8">
    <source>
        <dbReference type="ARBA" id="ARBA00022833"/>
    </source>
</evidence>
<dbReference type="FunFam" id="3.90.980.10:FF:000001">
    <property type="entry name" value="DNA primase"/>
    <property type="match status" value="1"/>
</dbReference>
<evidence type="ECO:0000256" key="14">
    <source>
        <dbReference type="PIRSR" id="PIRSR002811-1"/>
    </source>
</evidence>
<name>A0A1C4ZUF6_9ACTN</name>
<dbReference type="GO" id="GO:0003899">
    <property type="term" value="F:DNA-directed RNA polymerase activity"/>
    <property type="evidence" value="ECO:0007669"/>
    <property type="project" value="UniProtKB-UniRule"/>
</dbReference>
<dbReference type="InterPro" id="IPR006171">
    <property type="entry name" value="TOPRIM_dom"/>
</dbReference>
<dbReference type="SUPFAM" id="SSF57783">
    <property type="entry name" value="Zinc beta-ribbon"/>
    <property type="match status" value="1"/>
</dbReference>
<dbReference type="PROSITE" id="PS50880">
    <property type="entry name" value="TOPRIM"/>
    <property type="match status" value="1"/>
</dbReference>
<reference evidence="18" key="1">
    <citation type="submission" date="2016-06" db="EMBL/GenBank/DDBJ databases">
        <authorList>
            <person name="Varghese N."/>
        </authorList>
    </citation>
    <scope>NUCLEOTIDE SEQUENCE [LARGE SCALE GENOMIC DNA]</scope>
    <source>
        <strain evidence="18">DSM 45555</strain>
    </source>
</reference>
<dbReference type="GO" id="GO:0003677">
    <property type="term" value="F:DNA binding"/>
    <property type="evidence" value="ECO:0007669"/>
    <property type="project" value="UniProtKB-KW"/>
</dbReference>
<dbReference type="InterPro" id="IPR006295">
    <property type="entry name" value="DNA_primase_DnaG"/>
</dbReference>
<feature type="region of interest" description="Disordered" evidence="15">
    <location>
        <begin position="474"/>
        <end position="493"/>
    </location>
</feature>
<dbReference type="GO" id="GO:0008270">
    <property type="term" value="F:zinc ion binding"/>
    <property type="evidence" value="ECO:0007669"/>
    <property type="project" value="UniProtKB-UniRule"/>
</dbReference>
<comment type="catalytic activity">
    <reaction evidence="12">
        <text>ssDNA + n NTP = ssDNA/pppN(pN)n-1 hybrid + (n-1) diphosphate.</text>
        <dbReference type="EC" id="2.7.7.101"/>
    </reaction>
</comment>
<keyword evidence="1 12" id="KW-0240">DNA-directed RNA polymerase</keyword>
<dbReference type="EC" id="2.7.7.101" evidence="12"/>
<dbReference type="InterPro" id="IPR013264">
    <property type="entry name" value="DNAG_N"/>
</dbReference>
<dbReference type="AlphaFoldDB" id="A0A1C4ZUF6"/>
<dbReference type="Pfam" id="PF13662">
    <property type="entry name" value="Toprim_4"/>
    <property type="match status" value="1"/>
</dbReference>